<reference evidence="3 4" key="1">
    <citation type="submission" date="2023-08" db="EMBL/GenBank/DDBJ databases">
        <title>Phytohabitans sansha sp. nov., isolated from marine sediment.</title>
        <authorList>
            <person name="Zhao Y."/>
            <person name="Yi K."/>
        </authorList>
    </citation>
    <scope>NUCLEOTIDE SEQUENCE [LARGE SCALE GENOMIC DNA]</scope>
    <source>
        <strain evidence="3 4">ZYX-F-186</strain>
    </source>
</reference>
<sequence length="206" mass="22360">MTTASGQMAEVAGLRVRSGWERLPPGLTHRDVADVAVDRLDRVYLFVRYDSQVLVFDRDGRHLRSFGRGMFRMAHGITVDGAGCVYCVDNLDHTVHKFSPRGELLLTLGTPGIGAATGIRPGDPVSVHSVERVRHPGPPFNGCTDVAVTDGGDLFVSDGIAFDSRGSLYVAEVTYSFAVRPGWVPGDHASHQIQRFDPVDASEADR</sequence>
<dbReference type="Proteomes" id="UP001230908">
    <property type="component" value="Unassembled WGS sequence"/>
</dbReference>
<gene>
    <name evidence="3" type="ORF">RB614_23635</name>
</gene>
<dbReference type="InterPro" id="IPR011042">
    <property type="entry name" value="6-blade_b-propeller_TolB-like"/>
</dbReference>
<dbReference type="EMBL" id="JAVHUY010000022">
    <property type="protein sequence ID" value="MDQ7907516.1"/>
    <property type="molecule type" value="Genomic_DNA"/>
</dbReference>
<organism evidence="3 4">
    <name type="scientific">Phytohabitans maris</name>
    <dbReference type="NCBI Taxonomy" id="3071409"/>
    <lineage>
        <taxon>Bacteria</taxon>
        <taxon>Bacillati</taxon>
        <taxon>Actinomycetota</taxon>
        <taxon>Actinomycetes</taxon>
        <taxon>Micromonosporales</taxon>
        <taxon>Micromonosporaceae</taxon>
    </lineage>
</organism>
<evidence type="ECO:0008006" key="5">
    <source>
        <dbReference type="Google" id="ProtNLM"/>
    </source>
</evidence>
<protein>
    <recommendedName>
        <fullName evidence="5">6-bladed beta-propeller</fullName>
    </recommendedName>
</protein>
<dbReference type="Gene3D" id="2.120.10.30">
    <property type="entry name" value="TolB, C-terminal domain"/>
    <property type="match status" value="1"/>
</dbReference>
<dbReference type="SUPFAM" id="SSF101898">
    <property type="entry name" value="NHL repeat"/>
    <property type="match status" value="1"/>
</dbReference>
<keyword evidence="1" id="KW-0732">Signal</keyword>
<dbReference type="RefSeq" id="WP_308714794.1">
    <property type="nucleotide sequence ID" value="NZ_JAVHUY010000022.1"/>
</dbReference>
<evidence type="ECO:0000313" key="3">
    <source>
        <dbReference type="EMBL" id="MDQ7907516.1"/>
    </source>
</evidence>
<name>A0ABU0ZKD6_9ACTN</name>
<keyword evidence="4" id="KW-1185">Reference proteome</keyword>
<keyword evidence="2" id="KW-0325">Glycoprotein</keyword>
<proteinExistence type="predicted"/>
<dbReference type="PANTHER" id="PTHR10680">
    <property type="entry name" value="PEPTIDYL-GLYCINE ALPHA-AMIDATING MONOOXYGENASE"/>
    <property type="match status" value="1"/>
</dbReference>
<evidence type="ECO:0000256" key="2">
    <source>
        <dbReference type="ARBA" id="ARBA00023180"/>
    </source>
</evidence>
<evidence type="ECO:0000313" key="4">
    <source>
        <dbReference type="Proteomes" id="UP001230908"/>
    </source>
</evidence>
<dbReference type="PANTHER" id="PTHR10680:SF38">
    <property type="entry name" value="BLL1368 PROTEIN"/>
    <property type="match status" value="1"/>
</dbReference>
<evidence type="ECO:0000256" key="1">
    <source>
        <dbReference type="ARBA" id="ARBA00022729"/>
    </source>
</evidence>
<accession>A0ABU0ZKD6</accession>
<comment type="caution">
    <text evidence="3">The sequence shown here is derived from an EMBL/GenBank/DDBJ whole genome shotgun (WGS) entry which is preliminary data.</text>
</comment>